<evidence type="ECO:0000256" key="6">
    <source>
        <dbReference type="ARBA" id="ARBA00023014"/>
    </source>
</evidence>
<name>A0A1S1V7T4_9FIRM</name>
<dbReference type="InterPro" id="IPR007197">
    <property type="entry name" value="rSAM"/>
</dbReference>
<dbReference type="OrthoDB" id="9815044at2"/>
<dbReference type="SFLD" id="SFLDG01086">
    <property type="entry name" value="elongater_protein-like"/>
    <property type="match status" value="1"/>
</dbReference>
<feature type="domain" description="Radical SAM core" evidence="7">
    <location>
        <begin position="1"/>
        <end position="236"/>
    </location>
</feature>
<comment type="cofactor">
    <cofactor evidence="1">
        <name>[4Fe-4S] cluster</name>
        <dbReference type="ChEBI" id="CHEBI:49883"/>
    </cofactor>
</comment>
<protein>
    <submittedName>
        <fullName evidence="8">Oxygen-independent coproporphyrinogen-III oxidase-like protein YqeR</fullName>
        <ecNumber evidence="8">1.3.99.-</ecNumber>
    </submittedName>
</protein>
<keyword evidence="8" id="KW-0560">Oxidoreductase</keyword>
<gene>
    <name evidence="8" type="primary">hemN_2</name>
    <name evidence="8" type="ORF">EUAN_04600</name>
</gene>
<dbReference type="InterPro" id="IPR023404">
    <property type="entry name" value="rSAM_horseshoe"/>
</dbReference>
<dbReference type="CDD" id="cd01335">
    <property type="entry name" value="Radical_SAM"/>
    <property type="match status" value="1"/>
</dbReference>
<keyword evidence="5" id="KW-0408">Iron</keyword>
<keyword evidence="3" id="KW-0949">S-adenosyl-L-methionine</keyword>
<comment type="caution">
    <text evidence="8">The sequence shown here is derived from an EMBL/GenBank/DDBJ whole genome shotgun (WGS) entry which is preliminary data.</text>
</comment>
<sequence>MSKRNYIIPIFVPHTGCPNDCIFCNQRKITGKSTDLTAGEIVERIESYLETLPSENRTLEIAFFGGSFTGIDMDIQREFLDVAYSYKQRGVVDKIRLSTRPDYIDVERLELLKSRGVDIIELGVQSMDSEVLEKSYRGHTREHVVEAAKLIAEYGFTLGLQMMVGLPGDSFEKSIETAREIIALKPQIARIYPTLVIVETELENEYRNGNYSALSLEEAVYRSKYILYLLESAGIQVIRVGLQPSDNISEGGDIVAGPFHPAFRQLVEGEIYYDIVDNYLSGKEQTEGLELAISADASKISEIAGQGGVNKKRLIQKYGLGNISISPASLGKDRLELDLGGESCILDRSAVLDIIYREKLNREV</sequence>
<evidence type="ECO:0000256" key="3">
    <source>
        <dbReference type="ARBA" id="ARBA00022691"/>
    </source>
</evidence>
<dbReference type="PANTHER" id="PTHR11135">
    <property type="entry name" value="HISTONE ACETYLTRANSFERASE-RELATED"/>
    <property type="match status" value="1"/>
</dbReference>
<evidence type="ECO:0000256" key="1">
    <source>
        <dbReference type="ARBA" id="ARBA00001966"/>
    </source>
</evidence>
<evidence type="ECO:0000256" key="4">
    <source>
        <dbReference type="ARBA" id="ARBA00022723"/>
    </source>
</evidence>
<dbReference type="SFLD" id="SFLDG01082">
    <property type="entry name" value="B12-binding_domain_containing"/>
    <property type="match status" value="1"/>
</dbReference>
<dbReference type="InterPro" id="IPR032432">
    <property type="entry name" value="Radical_SAM_C"/>
</dbReference>
<dbReference type="EMBL" id="MKIE01000002">
    <property type="protein sequence ID" value="OHW62676.1"/>
    <property type="molecule type" value="Genomic_DNA"/>
</dbReference>
<dbReference type="EC" id="1.3.99.-" evidence="8"/>
<proteinExistence type="predicted"/>
<dbReference type="PANTHER" id="PTHR11135:SF0">
    <property type="entry name" value="ELONGATOR COMPLEX PROTEIN 3"/>
    <property type="match status" value="1"/>
</dbReference>
<keyword evidence="9" id="KW-1185">Reference proteome</keyword>
<evidence type="ECO:0000256" key="2">
    <source>
        <dbReference type="ARBA" id="ARBA00022485"/>
    </source>
</evidence>
<keyword evidence="6" id="KW-0411">Iron-sulfur</keyword>
<dbReference type="PROSITE" id="PS51918">
    <property type="entry name" value="RADICAL_SAM"/>
    <property type="match status" value="1"/>
</dbReference>
<keyword evidence="4" id="KW-0479">Metal-binding</keyword>
<dbReference type="SUPFAM" id="SSF102114">
    <property type="entry name" value="Radical SAM enzymes"/>
    <property type="match status" value="1"/>
</dbReference>
<dbReference type="InterPro" id="IPR058240">
    <property type="entry name" value="rSAM_sf"/>
</dbReference>
<dbReference type="SFLD" id="SFLDS00029">
    <property type="entry name" value="Radical_SAM"/>
    <property type="match status" value="1"/>
</dbReference>
<keyword evidence="2" id="KW-0004">4Fe-4S</keyword>
<dbReference type="Pfam" id="PF16199">
    <property type="entry name" value="Radical_SAM_C"/>
    <property type="match status" value="1"/>
</dbReference>
<dbReference type="Pfam" id="PF04055">
    <property type="entry name" value="Radical_SAM"/>
    <property type="match status" value="1"/>
</dbReference>
<evidence type="ECO:0000259" key="7">
    <source>
        <dbReference type="PROSITE" id="PS51918"/>
    </source>
</evidence>
<reference evidence="8 9" key="1">
    <citation type="submission" date="2016-09" db="EMBL/GenBank/DDBJ databases">
        <title>Genome sequence of Eubacterium angustum.</title>
        <authorList>
            <person name="Poehlein A."/>
            <person name="Daniel R."/>
        </authorList>
    </citation>
    <scope>NUCLEOTIDE SEQUENCE [LARGE SCALE GENOMIC DNA]</scope>
    <source>
        <strain evidence="8 9">DSM 1989</strain>
    </source>
</reference>
<dbReference type="GO" id="GO:0002926">
    <property type="term" value="P:tRNA wobble base 5-methoxycarbonylmethyl-2-thiouridinylation"/>
    <property type="evidence" value="ECO:0007669"/>
    <property type="project" value="TreeGrafter"/>
</dbReference>
<dbReference type="Proteomes" id="UP000180254">
    <property type="component" value="Unassembled WGS sequence"/>
</dbReference>
<dbReference type="InterPro" id="IPR006638">
    <property type="entry name" value="Elp3/MiaA/NifB-like_rSAM"/>
</dbReference>
<dbReference type="GO" id="GO:0046872">
    <property type="term" value="F:metal ion binding"/>
    <property type="evidence" value="ECO:0007669"/>
    <property type="project" value="UniProtKB-KW"/>
</dbReference>
<dbReference type="GO" id="GO:0016491">
    <property type="term" value="F:oxidoreductase activity"/>
    <property type="evidence" value="ECO:0007669"/>
    <property type="project" value="UniProtKB-KW"/>
</dbReference>
<organism evidence="8 9">
    <name type="scientific">Andreesenia angusta</name>
    <dbReference type="NCBI Taxonomy" id="39480"/>
    <lineage>
        <taxon>Bacteria</taxon>
        <taxon>Bacillati</taxon>
        <taxon>Bacillota</taxon>
        <taxon>Tissierellia</taxon>
        <taxon>Tissierellales</taxon>
        <taxon>Gottschalkiaceae</taxon>
        <taxon>Andreesenia</taxon>
    </lineage>
</organism>
<evidence type="ECO:0000256" key="5">
    <source>
        <dbReference type="ARBA" id="ARBA00023004"/>
    </source>
</evidence>
<dbReference type="GO" id="GO:0005737">
    <property type="term" value="C:cytoplasm"/>
    <property type="evidence" value="ECO:0007669"/>
    <property type="project" value="TreeGrafter"/>
</dbReference>
<dbReference type="Gene3D" id="3.80.30.20">
    <property type="entry name" value="tm_1862 like domain"/>
    <property type="match status" value="1"/>
</dbReference>
<dbReference type="InterPro" id="IPR039661">
    <property type="entry name" value="ELP3"/>
</dbReference>
<dbReference type="RefSeq" id="WP_071061285.1">
    <property type="nucleotide sequence ID" value="NZ_MKIE01000002.1"/>
</dbReference>
<dbReference type="AlphaFoldDB" id="A0A1S1V7T4"/>
<evidence type="ECO:0000313" key="8">
    <source>
        <dbReference type="EMBL" id="OHW62676.1"/>
    </source>
</evidence>
<dbReference type="STRING" id="39480.EUAN_04600"/>
<accession>A0A1S1V7T4</accession>
<dbReference type="GO" id="GO:0051539">
    <property type="term" value="F:4 iron, 4 sulfur cluster binding"/>
    <property type="evidence" value="ECO:0007669"/>
    <property type="project" value="UniProtKB-KW"/>
</dbReference>
<dbReference type="SMART" id="SM00729">
    <property type="entry name" value="Elp3"/>
    <property type="match status" value="1"/>
</dbReference>
<evidence type="ECO:0000313" key="9">
    <source>
        <dbReference type="Proteomes" id="UP000180254"/>
    </source>
</evidence>